<comment type="caution">
    <text evidence="1">The sequence shown here is derived from an EMBL/GenBank/DDBJ whole genome shotgun (WGS) entry which is preliminary data.</text>
</comment>
<protein>
    <recommendedName>
        <fullName evidence="3">Glycogen debranching enzyme C-terminal domain-containing protein</fullName>
    </recommendedName>
</protein>
<evidence type="ECO:0000313" key="1">
    <source>
        <dbReference type="EMBL" id="PMP83980.1"/>
    </source>
</evidence>
<organism evidence="1 2">
    <name type="scientific">Caldisericum exile</name>
    <dbReference type="NCBI Taxonomy" id="693075"/>
    <lineage>
        <taxon>Bacteria</taxon>
        <taxon>Pseudomonadati</taxon>
        <taxon>Caldisericota/Cryosericota group</taxon>
        <taxon>Caldisericota</taxon>
        <taxon>Caldisericia</taxon>
        <taxon>Caldisericales</taxon>
        <taxon>Caldisericaceae</taxon>
        <taxon>Caldisericum</taxon>
    </lineage>
</organism>
<reference evidence="1 2" key="1">
    <citation type="submission" date="2018-01" db="EMBL/GenBank/DDBJ databases">
        <title>Metagenomic assembled genomes from two thermal pools in the Uzon Caldera, Kamchatka, Russia.</title>
        <authorList>
            <person name="Wilkins L."/>
            <person name="Ettinger C."/>
        </authorList>
    </citation>
    <scope>NUCLEOTIDE SEQUENCE [LARGE SCALE GENOMIC DNA]</scope>
    <source>
        <strain evidence="1">ARK-10</strain>
    </source>
</reference>
<dbReference type="Proteomes" id="UP000236910">
    <property type="component" value="Unassembled WGS sequence"/>
</dbReference>
<evidence type="ECO:0000313" key="2">
    <source>
        <dbReference type="Proteomes" id="UP000236910"/>
    </source>
</evidence>
<dbReference type="InterPro" id="IPR012341">
    <property type="entry name" value="6hp_glycosidase-like_sf"/>
</dbReference>
<dbReference type="Gene3D" id="1.50.10.10">
    <property type="match status" value="1"/>
</dbReference>
<name>A0A2J6X9F1_9BACT</name>
<dbReference type="InterPro" id="IPR008928">
    <property type="entry name" value="6-hairpin_glycosidase_sf"/>
</dbReference>
<dbReference type="SUPFAM" id="SSF48208">
    <property type="entry name" value="Six-hairpin glycosidases"/>
    <property type="match status" value="1"/>
</dbReference>
<evidence type="ECO:0008006" key="3">
    <source>
        <dbReference type="Google" id="ProtNLM"/>
    </source>
</evidence>
<proteinExistence type="predicted"/>
<accession>A0A2J6X9F1</accession>
<dbReference type="EMBL" id="PNIX01000050">
    <property type="protein sequence ID" value="PMP83980.1"/>
    <property type="molecule type" value="Genomic_DNA"/>
</dbReference>
<gene>
    <name evidence="1" type="ORF">C0175_00855</name>
</gene>
<dbReference type="GO" id="GO:0005975">
    <property type="term" value="P:carbohydrate metabolic process"/>
    <property type="evidence" value="ECO:0007669"/>
    <property type="project" value="InterPro"/>
</dbReference>
<sequence>MKISKSSIESAIINEYYLSNPYLTVKINKSNISGIFGSDNGKYIESISIDQDFESAVYHPNMIVFMGQTEVEYVLSHEKPALAILLKGSKFKMKVKVSFQKDLRVPVIEKILHDEEEYRVFQENKKINFIGKGKQVSMSFENTKFKMIRKEDYFLFEISPQGKAWVVISFGNESNFSKDIYRSNLDYINYLEEKFDSKEKILNSLFVFSLHTALSNYKHGIEKHFSALFAGPNYSLPPRTYYRDSFWTSKALLPFEPLIVKNQILSLLDGISERGTAPSGIIFASESEVKRYEEFIKLDPRIAEFQKNPRDWWSDHWDSPFFFVILVYDYLRWSGDREILTKDILQKIRIILDRFEKDNWLFVKDEDTKDWSDNVVRSGFVTYDLALYAGALNSASKIFDLIDGDLAKKYMKGYKIVKKFLNERMWKKDHFIDYINEKTKKAEEHINIDTAITLLYDIADSEEVFINALKKYLFTKNNNEQKFGNWGIMSVWPFYKYKEDLKSKSAFPYRYHNGSDWPYWDGVIAKILLSRSDPEWRYALLKSWEYSLSNKWYLPVEYYSPPFGRGGLLQAWSATPVWAIISGGFGIEPDLNGNFSYSTPPWGKSNLKFKLHGKDINLD</sequence>
<dbReference type="AlphaFoldDB" id="A0A2J6X9F1"/>